<keyword evidence="2" id="KW-0812">Transmembrane</keyword>
<organism evidence="3 4">
    <name type="scientific">Dictyostelium discoideum</name>
    <name type="common">Social amoeba</name>
    <dbReference type="NCBI Taxonomy" id="44689"/>
    <lineage>
        <taxon>Eukaryota</taxon>
        <taxon>Amoebozoa</taxon>
        <taxon>Evosea</taxon>
        <taxon>Eumycetozoa</taxon>
        <taxon>Dictyostelia</taxon>
        <taxon>Dictyosteliales</taxon>
        <taxon>Dictyosteliaceae</taxon>
        <taxon>Dictyostelium</taxon>
    </lineage>
</organism>
<reference evidence="3 4" key="1">
    <citation type="journal article" date="2005" name="Nature">
        <title>The genome of the social amoeba Dictyostelium discoideum.</title>
        <authorList>
            <consortium name="The Dictyostelium discoideum Sequencing Consortium"/>
            <person name="Eichinger L."/>
            <person name="Pachebat J.A."/>
            <person name="Glockner G."/>
            <person name="Rajandream M.A."/>
            <person name="Sucgang R."/>
            <person name="Berriman M."/>
            <person name="Song J."/>
            <person name="Olsen R."/>
            <person name="Szafranski K."/>
            <person name="Xu Q."/>
            <person name="Tunggal B."/>
            <person name="Kummerfeld S."/>
            <person name="Madera M."/>
            <person name="Konfortov B.A."/>
            <person name="Rivero F."/>
            <person name="Bankier A.T."/>
            <person name="Lehmann R."/>
            <person name="Hamlin N."/>
            <person name="Davies R."/>
            <person name="Gaudet P."/>
            <person name="Fey P."/>
            <person name="Pilcher K."/>
            <person name="Chen G."/>
            <person name="Saunders D."/>
            <person name="Sodergren E."/>
            <person name="Davis P."/>
            <person name="Kerhornou A."/>
            <person name="Nie X."/>
            <person name="Hall N."/>
            <person name="Anjard C."/>
            <person name="Hemphill L."/>
            <person name="Bason N."/>
            <person name="Farbrother P."/>
            <person name="Desany B."/>
            <person name="Just E."/>
            <person name="Morio T."/>
            <person name="Rost R."/>
            <person name="Churcher C."/>
            <person name="Cooper J."/>
            <person name="Haydock S."/>
            <person name="van Driessche N."/>
            <person name="Cronin A."/>
            <person name="Goodhead I."/>
            <person name="Muzny D."/>
            <person name="Mourier T."/>
            <person name="Pain A."/>
            <person name="Lu M."/>
            <person name="Harper D."/>
            <person name="Lindsay R."/>
            <person name="Hauser H."/>
            <person name="James K."/>
            <person name="Quiles M."/>
            <person name="Madan Babu M."/>
            <person name="Saito T."/>
            <person name="Buchrieser C."/>
            <person name="Wardroper A."/>
            <person name="Felder M."/>
            <person name="Thangavelu M."/>
            <person name="Johnson D."/>
            <person name="Knights A."/>
            <person name="Loulseged H."/>
            <person name="Mungall K."/>
            <person name="Oliver K."/>
            <person name="Price C."/>
            <person name="Quail M.A."/>
            <person name="Urushihara H."/>
            <person name="Hernandez J."/>
            <person name="Rabbinowitsch E."/>
            <person name="Steffen D."/>
            <person name="Sanders M."/>
            <person name="Ma J."/>
            <person name="Kohara Y."/>
            <person name="Sharp S."/>
            <person name="Simmonds M."/>
            <person name="Spiegler S."/>
            <person name="Tivey A."/>
            <person name="Sugano S."/>
            <person name="White B."/>
            <person name="Walker D."/>
            <person name="Woodward J."/>
            <person name="Winckler T."/>
            <person name="Tanaka Y."/>
            <person name="Shaulsky G."/>
            <person name="Schleicher M."/>
            <person name="Weinstock G."/>
            <person name="Rosenthal A."/>
            <person name="Cox E.C."/>
            <person name="Chisholm R.L."/>
            <person name="Gibbs R."/>
            <person name="Loomis W.F."/>
            <person name="Platzer M."/>
            <person name="Kay R.R."/>
            <person name="Williams J."/>
            <person name="Dear P.H."/>
            <person name="Noegel A.A."/>
            <person name="Barrell B."/>
            <person name="Kuspa A."/>
        </authorList>
    </citation>
    <scope>NUCLEOTIDE SEQUENCE [LARGE SCALE GENOMIC DNA]</scope>
    <source>
        <strain evidence="3 4">AX4</strain>
    </source>
</reference>
<dbReference type="HOGENOM" id="CLU_678678_0_0_1"/>
<evidence type="ECO:0000256" key="1">
    <source>
        <dbReference type="ARBA" id="ARBA00022737"/>
    </source>
</evidence>
<accession>Q554W1</accession>
<comment type="caution">
    <text evidence="3">The sequence shown here is derived from an EMBL/GenBank/DDBJ whole genome shotgun (WGS) entry which is preliminary data.</text>
</comment>
<dbReference type="RefSeq" id="XP_644212.1">
    <property type="nucleotide sequence ID" value="XM_639120.1"/>
</dbReference>
<dbReference type="EMBL" id="AAFI02000012">
    <property type="protein sequence ID" value="EAL70098.1"/>
    <property type="molecule type" value="Genomic_DNA"/>
</dbReference>
<gene>
    <name evidence="3" type="ORF">DDB_G0274411</name>
</gene>
<evidence type="ECO:0008006" key="5">
    <source>
        <dbReference type="Google" id="ProtNLM"/>
    </source>
</evidence>
<dbReference type="PANTHER" id="PTHR32134">
    <property type="entry name" value="FNIP REPEAT-CONTAINING PROTEIN"/>
    <property type="match status" value="1"/>
</dbReference>
<evidence type="ECO:0000313" key="3">
    <source>
        <dbReference type="EMBL" id="EAL70098.1"/>
    </source>
</evidence>
<dbReference type="Proteomes" id="UP000002195">
    <property type="component" value="Unassembled WGS sequence"/>
</dbReference>
<accession>Q86HU4</accession>
<evidence type="ECO:0000313" key="4">
    <source>
        <dbReference type="Proteomes" id="UP000002195"/>
    </source>
</evidence>
<name>Q86HU4_DICDI</name>
<keyword evidence="2" id="KW-1133">Transmembrane helix</keyword>
<keyword evidence="4" id="KW-1185">Reference proteome</keyword>
<keyword evidence="2" id="KW-0472">Membrane</keyword>
<dbReference type="FunCoup" id="Q86HU4">
    <property type="interactions" value="141"/>
</dbReference>
<evidence type="ECO:0000256" key="2">
    <source>
        <dbReference type="SAM" id="Phobius"/>
    </source>
</evidence>
<proteinExistence type="predicted"/>
<dbReference type="PANTHER" id="PTHR32134:SF169">
    <property type="entry name" value="FNIP REPEAT-CONTAINING PROTEIN-RELATED"/>
    <property type="match status" value="1"/>
</dbReference>
<dbReference type="VEuPathDB" id="AmoebaDB:DDB_G0274411"/>
<dbReference type="InterPro" id="IPR051251">
    <property type="entry name" value="STK_FNIP-Repeat"/>
</dbReference>
<dbReference type="KEGG" id="ddi:DDB_G0274411"/>
<protein>
    <recommendedName>
        <fullName evidence="5">FNIP repeat-containing protein</fullName>
    </recommendedName>
</protein>
<dbReference type="InterPro" id="IPR008615">
    <property type="entry name" value="FNIP"/>
</dbReference>
<dbReference type="PaxDb" id="44689-DDB0167619"/>
<dbReference type="InParanoid" id="Q86HU4"/>
<dbReference type="AlphaFoldDB" id="Q86HU4"/>
<dbReference type="Pfam" id="PF05725">
    <property type="entry name" value="FNIP"/>
    <property type="match status" value="3"/>
</dbReference>
<dbReference type="GeneID" id="8619641"/>
<dbReference type="SMR" id="Q86HU4"/>
<keyword evidence="1" id="KW-0677">Repeat</keyword>
<sequence length="406" mass="46409">MTQLTKRNKRIAFDCSILIIIKNNLNHHITIKNNLNHTTNNSNNKCNNLNQVVILKLIDINKFGEIYLSGIKFYFILEYIIIRIIYSIDIGGHNISTYKYRNYFNNSNISNSDENNNHQQNISNCCPMPSTAEKIEMNCSDIILVDHWIPDTCKSIKFTYFDQQLTRNIIGNSLTSINFSNEFNQSLSDTKGEPWLPRTLKSLTFGKSFQHSIHRDEMPPSLTTLIFIPVYKGVIQYGSIPKSVTTLHYSLFFKEHDIYKFDLTSVPGGTTSLEFDFYYNGTIEKGMIPHYVTSLKFRMGDYKLEPNSLPISIKTLGLGRNRTIFTQKVFPPTITNLSIVTFSDIGILPKTIEKLKIIGSNNFTQLDSHSFHIFENLKSLELNAIGVDLTGVEFSPTIIKLTLTVL</sequence>
<feature type="transmembrane region" description="Helical" evidence="2">
    <location>
        <begin position="66"/>
        <end position="86"/>
    </location>
</feature>